<evidence type="ECO:0000313" key="3">
    <source>
        <dbReference type="EMBL" id="RAL53782.1"/>
    </source>
</evidence>
<dbReference type="InterPro" id="IPR047365">
    <property type="entry name" value="Tudor_AtPTM-like"/>
</dbReference>
<dbReference type="CDD" id="cd20401">
    <property type="entry name" value="Tudor_AtPTM-like"/>
    <property type="match status" value="1"/>
</dbReference>
<evidence type="ECO:0000256" key="1">
    <source>
        <dbReference type="SAM" id="MobiDB-lite"/>
    </source>
</evidence>
<dbReference type="Gene3D" id="2.30.30.140">
    <property type="match status" value="1"/>
</dbReference>
<dbReference type="Pfam" id="PF21743">
    <property type="entry name" value="PTM_DIR17_Tudor"/>
    <property type="match status" value="1"/>
</dbReference>
<organism evidence="3 4">
    <name type="scientific">Cuscuta australis</name>
    <dbReference type="NCBI Taxonomy" id="267555"/>
    <lineage>
        <taxon>Eukaryota</taxon>
        <taxon>Viridiplantae</taxon>
        <taxon>Streptophyta</taxon>
        <taxon>Embryophyta</taxon>
        <taxon>Tracheophyta</taxon>
        <taxon>Spermatophyta</taxon>
        <taxon>Magnoliopsida</taxon>
        <taxon>eudicotyledons</taxon>
        <taxon>Gunneridae</taxon>
        <taxon>Pentapetalae</taxon>
        <taxon>asterids</taxon>
        <taxon>lamiids</taxon>
        <taxon>Solanales</taxon>
        <taxon>Convolvulaceae</taxon>
        <taxon>Cuscuteae</taxon>
        <taxon>Cuscuta</taxon>
        <taxon>Cuscuta subgen. Grammica</taxon>
        <taxon>Cuscuta sect. Cleistogrammica</taxon>
    </lineage>
</organism>
<comment type="caution">
    <text evidence="3">The sequence shown here is derived from an EMBL/GenBank/DDBJ whole genome shotgun (WGS) entry which is preliminary data.</text>
</comment>
<dbReference type="Proteomes" id="UP000249390">
    <property type="component" value="Unassembled WGS sequence"/>
</dbReference>
<protein>
    <recommendedName>
        <fullName evidence="2">PTM/DIR17-like Tudor domain-containing protein</fullName>
    </recommendedName>
</protein>
<feature type="domain" description="PTM/DIR17-like Tudor" evidence="2">
    <location>
        <begin position="60"/>
        <end position="107"/>
    </location>
</feature>
<gene>
    <name evidence="3" type="ORF">DM860_004253</name>
</gene>
<feature type="compositionally biased region" description="Basic and acidic residues" evidence="1">
    <location>
        <begin position="158"/>
        <end position="178"/>
    </location>
</feature>
<keyword evidence="4" id="KW-1185">Reference proteome</keyword>
<dbReference type="AlphaFoldDB" id="A0A328E797"/>
<reference evidence="3 4" key="1">
    <citation type="submission" date="2018-06" db="EMBL/GenBank/DDBJ databases">
        <title>The Genome of Cuscuta australis (Dodder) Provides Insight into the Evolution of Plant Parasitism.</title>
        <authorList>
            <person name="Liu H."/>
        </authorList>
    </citation>
    <scope>NUCLEOTIDE SEQUENCE [LARGE SCALE GENOMIC DNA]</scope>
    <source>
        <strain evidence="4">cv. Yunnan</strain>
        <tissue evidence="3">Vines</tissue>
    </source>
</reference>
<dbReference type="PANTHER" id="PTHR37384:SF1">
    <property type="entry name" value="OS01G0835600 PROTEIN"/>
    <property type="match status" value="1"/>
</dbReference>
<dbReference type="EMBL" id="NQVE01000015">
    <property type="protein sequence ID" value="RAL53782.1"/>
    <property type="molecule type" value="Genomic_DNA"/>
</dbReference>
<evidence type="ECO:0000259" key="2">
    <source>
        <dbReference type="Pfam" id="PF21743"/>
    </source>
</evidence>
<feature type="compositionally biased region" description="Low complexity" evidence="1">
    <location>
        <begin position="140"/>
        <end position="150"/>
    </location>
</feature>
<name>A0A328E797_9ASTE</name>
<sequence length="178" mass="20261">MDFTSQKMVYEIPGEPAIVVNGLPPVPPNGENLGLCSAIIDTDTNTELCRNEGFGQWLEGREVRKLFGNQFYAGKVAKYNNKMHWYKVVYEDGDSEDLEWHELKEILLPLDINIPLKTLAMNIINKKHLDMMNIPLTTQPRTITKTTQKPLQQTAKAEVQDRNDCWRSGGKDQRNGAD</sequence>
<dbReference type="PANTHER" id="PTHR37384">
    <property type="entry name" value="OS01G0835600 PROTEIN"/>
    <property type="match status" value="1"/>
</dbReference>
<feature type="region of interest" description="Disordered" evidence="1">
    <location>
        <begin position="140"/>
        <end position="178"/>
    </location>
</feature>
<proteinExistence type="predicted"/>
<evidence type="ECO:0000313" key="4">
    <source>
        <dbReference type="Proteomes" id="UP000249390"/>
    </source>
</evidence>
<accession>A0A328E797</accession>